<dbReference type="EMBL" id="JARQDV010000001">
    <property type="protein sequence ID" value="MDT2963422.1"/>
    <property type="molecule type" value="Genomic_DNA"/>
</dbReference>
<dbReference type="EMBL" id="QRMZ01000021">
    <property type="protein sequence ID" value="RHK05330.1"/>
    <property type="molecule type" value="Genomic_DNA"/>
</dbReference>
<gene>
    <name evidence="4" type="ORF">DW084_14450</name>
    <name evidence="3" type="ORF">GFU50_00160</name>
    <name evidence="2" type="ORF">P7I32_02265</name>
</gene>
<reference evidence="3 6" key="2">
    <citation type="submission" date="2019-11" db="EMBL/GenBank/DDBJ databases">
        <title>Detection and genome characteristic of a blood enterococcus casselifavus isolate from Zhengzhou,china.</title>
        <authorList>
            <person name="Wen P."/>
        </authorList>
    </citation>
    <scope>NUCLEOTIDE SEQUENCE [LARGE SCALE GENOMIC DNA]</scope>
    <source>
        <strain evidence="3 6">EC291</strain>
    </source>
</reference>
<dbReference type="GO" id="GO:0016747">
    <property type="term" value="F:acyltransferase activity, transferring groups other than amino-acyl groups"/>
    <property type="evidence" value="ECO:0007669"/>
    <property type="project" value="InterPro"/>
</dbReference>
<feature type="domain" description="N-acetyltransferase" evidence="1">
    <location>
        <begin position="6"/>
        <end position="146"/>
    </location>
</feature>
<dbReference type="GeneID" id="15140636"/>
<proteinExistence type="predicted"/>
<evidence type="ECO:0000313" key="2">
    <source>
        <dbReference type="EMBL" id="MDT2963422.1"/>
    </source>
</evidence>
<sequence>MAFFLKELGEMTGVEFYQLARLRTAVFVVEQACAYQEIDAIDAQAKHLWALDEEGQIVSYARIFQQEQTVHFGRVIVAPAYRGQKEGHRLIKEVLHRIEQCYPALPIEIEAQAHLEKFYGQYGFKTITPPFYEDGILHVGMKKEASTATL</sequence>
<accession>A0A1G9AJF8</accession>
<dbReference type="OrthoDB" id="9796171at2"/>
<reference evidence="2" key="3">
    <citation type="submission" date="2023-03" db="EMBL/GenBank/DDBJ databases">
        <authorList>
            <person name="Shen W."/>
            <person name="Cai J."/>
        </authorList>
    </citation>
    <scope>NUCLEOTIDE SEQUENCE</scope>
    <source>
        <strain evidence="2">K72-2</strain>
    </source>
</reference>
<evidence type="ECO:0000313" key="3">
    <source>
        <dbReference type="EMBL" id="QGN28012.1"/>
    </source>
</evidence>
<protein>
    <submittedName>
        <fullName evidence="4">GNAT family N-acetyltransferase</fullName>
        <ecNumber evidence="2">2.3.1.-</ecNumber>
    </submittedName>
</protein>
<evidence type="ECO:0000313" key="6">
    <source>
        <dbReference type="Proteomes" id="UP000422837"/>
    </source>
</evidence>
<dbReference type="CDD" id="cd04301">
    <property type="entry name" value="NAT_SF"/>
    <property type="match status" value="1"/>
</dbReference>
<dbReference type="Proteomes" id="UP001268896">
    <property type="component" value="Unassembled WGS sequence"/>
</dbReference>
<keyword evidence="4" id="KW-0808">Transferase</keyword>
<dbReference type="EC" id="2.3.1.-" evidence="2"/>
<reference evidence="4 5" key="1">
    <citation type="submission" date="2018-08" db="EMBL/GenBank/DDBJ databases">
        <title>A genome reference for cultivated species of the human gut microbiota.</title>
        <authorList>
            <person name="Zou Y."/>
            <person name="Xue W."/>
            <person name="Luo G."/>
        </authorList>
    </citation>
    <scope>NUCLEOTIDE SEQUENCE [LARGE SCALE GENOMIC DNA]</scope>
    <source>
        <strain evidence="4 5">AF48-16</strain>
    </source>
</reference>
<dbReference type="EMBL" id="CP046123">
    <property type="protein sequence ID" value="QGN28012.1"/>
    <property type="molecule type" value="Genomic_DNA"/>
</dbReference>
<name>A0A1G9AJF8_ENTCA</name>
<keyword evidence="2" id="KW-0012">Acyltransferase</keyword>
<dbReference type="SUPFAM" id="SSF55729">
    <property type="entry name" value="Acyl-CoA N-acyltransferases (Nat)"/>
    <property type="match status" value="1"/>
</dbReference>
<dbReference type="Gene3D" id="3.40.630.30">
    <property type="match status" value="1"/>
</dbReference>
<evidence type="ECO:0000259" key="1">
    <source>
        <dbReference type="PROSITE" id="PS51186"/>
    </source>
</evidence>
<evidence type="ECO:0000313" key="4">
    <source>
        <dbReference type="EMBL" id="RHK05330.1"/>
    </source>
</evidence>
<evidence type="ECO:0000313" key="5">
    <source>
        <dbReference type="Proteomes" id="UP000286288"/>
    </source>
</evidence>
<dbReference type="Pfam" id="PF13673">
    <property type="entry name" value="Acetyltransf_10"/>
    <property type="match status" value="1"/>
</dbReference>
<dbReference type="InterPro" id="IPR016181">
    <property type="entry name" value="Acyl_CoA_acyltransferase"/>
</dbReference>
<dbReference type="Proteomes" id="UP000286288">
    <property type="component" value="Unassembled WGS sequence"/>
</dbReference>
<dbReference type="PROSITE" id="PS51186">
    <property type="entry name" value="GNAT"/>
    <property type="match status" value="1"/>
</dbReference>
<dbReference type="RefSeq" id="WP_010748489.1">
    <property type="nucleotide sequence ID" value="NZ_BAAAXK010000013.1"/>
</dbReference>
<dbReference type="InterPro" id="IPR000182">
    <property type="entry name" value="GNAT_dom"/>
</dbReference>
<dbReference type="AlphaFoldDB" id="A0A1G9AJF8"/>
<organism evidence="4 5">
    <name type="scientific">Enterococcus casseliflavus</name>
    <name type="common">Enterococcus flavescens</name>
    <dbReference type="NCBI Taxonomy" id="37734"/>
    <lineage>
        <taxon>Bacteria</taxon>
        <taxon>Bacillati</taxon>
        <taxon>Bacillota</taxon>
        <taxon>Bacilli</taxon>
        <taxon>Lactobacillales</taxon>
        <taxon>Enterococcaceae</taxon>
        <taxon>Enterococcus</taxon>
    </lineage>
</organism>
<dbReference type="Proteomes" id="UP000422837">
    <property type="component" value="Chromosome"/>
</dbReference>